<reference evidence="1 2" key="1">
    <citation type="submission" date="2017-07" db="EMBL/GenBank/DDBJ databases">
        <title>Amycolatopsis antarcticus sp. nov., isolated from the surface of an Antarcticus brown macroalga.</title>
        <authorList>
            <person name="Wang J."/>
            <person name="Leiva S."/>
            <person name="Huang J."/>
            <person name="Huang Y."/>
        </authorList>
    </citation>
    <scope>NUCLEOTIDE SEQUENCE [LARGE SCALE GENOMIC DNA]</scope>
    <source>
        <strain evidence="1 2">AU-G6</strain>
    </source>
</reference>
<dbReference type="EMBL" id="NKYE01000007">
    <property type="protein sequence ID" value="OZM72650.1"/>
    <property type="molecule type" value="Genomic_DNA"/>
</dbReference>
<proteinExistence type="predicted"/>
<gene>
    <name evidence="1" type="ORF">CFN78_13520</name>
</gene>
<evidence type="ECO:0000313" key="1">
    <source>
        <dbReference type="EMBL" id="OZM72650.1"/>
    </source>
</evidence>
<organism evidence="1 2">
    <name type="scientific">Amycolatopsis antarctica</name>
    <dbReference type="NCBI Taxonomy" id="1854586"/>
    <lineage>
        <taxon>Bacteria</taxon>
        <taxon>Bacillati</taxon>
        <taxon>Actinomycetota</taxon>
        <taxon>Actinomycetes</taxon>
        <taxon>Pseudonocardiales</taxon>
        <taxon>Pseudonocardiaceae</taxon>
        <taxon>Amycolatopsis</taxon>
    </lineage>
</organism>
<keyword evidence="2" id="KW-1185">Reference proteome</keyword>
<dbReference type="Pfam" id="PF00702">
    <property type="entry name" value="Hydrolase"/>
    <property type="match status" value="1"/>
</dbReference>
<comment type="caution">
    <text evidence="1">The sequence shown here is derived from an EMBL/GenBank/DDBJ whole genome shotgun (WGS) entry which is preliminary data.</text>
</comment>
<dbReference type="SUPFAM" id="SSF56784">
    <property type="entry name" value="HAD-like"/>
    <property type="match status" value="1"/>
</dbReference>
<dbReference type="Proteomes" id="UP000242444">
    <property type="component" value="Unassembled WGS sequence"/>
</dbReference>
<sequence>MPREVARTRDPFDVLRYAVSCGPDTAHVVERQLRRHELEAVTLVREKPDVRGALRRLTDAGITVTVFGNLAVDAVSSFLSLRDLAEDAKWVSARASGDPARLTPDPFLLHQAIHALGSSAERCLVVAESAADLAAAAAAGIDAVTSLRDPAATPAPASRWPPDR</sequence>
<dbReference type="InterPro" id="IPR036412">
    <property type="entry name" value="HAD-like_sf"/>
</dbReference>
<evidence type="ECO:0000313" key="2">
    <source>
        <dbReference type="Proteomes" id="UP000242444"/>
    </source>
</evidence>
<dbReference type="InterPro" id="IPR023214">
    <property type="entry name" value="HAD_sf"/>
</dbReference>
<name>A0A263D2H1_9PSEU</name>
<dbReference type="AlphaFoldDB" id="A0A263D2H1"/>
<protein>
    <submittedName>
        <fullName evidence="1">Haloacid dehalogenase</fullName>
    </submittedName>
</protein>
<dbReference type="Gene3D" id="3.40.50.1000">
    <property type="entry name" value="HAD superfamily/HAD-like"/>
    <property type="match status" value="1"/>
</dbReference>
<dbReference type="InParanoid" id="A0A263D2H1"/>
<accession>A0A263D2H1</accession>